<proteinExistence type="predicted"/>
<feature type="signal peptide" evidence="1">
    <location>
        <begin position="1"/>
        <end position="21"/>
    </location>
</feature>
<organism evidence="2 3">
    <name type="scientific">Rhizobium etli (strain CIAT 652)</name>
    <dbReference type="NCBI Taxonomy" id="491916"/>
    <lineage>
        <taxon>Bacteria</taxon>
        <taxon>Pseudomonadati</taxon>
        <taxon>Pseudomonadota</taxon>
        <taxon>Alphaproteobacteria</taxon>
        <taxon>Hyphomicrobiales</taxon>
        <taxon>Rhizobiaceae</taxon>
        <taxon>Rhizobium/Agrobacterium group</taxon>
        <taxon>Rhizobium</taxon>
    </lineage>
</organism>
<dbReference type="EMBL" id="CP001074">
    <property type="protein sequence ID" value="ACE91648.1"/>
    <property type="molecule type" value="Genomic_DNA"/>
</dbReference>
<keyword evidence="1" id="KW-0732">Signal</keyword>
<reference evidence="2 3" key="1">
    <citation type="submission" date="2008-04" db="EMBL/GenBank/DDBJ databases">
        <title>Genome diversity and DNA divergence of Rhizobium etli.</title>
        <authorList>
            <person name="Gonzalez V."/>
            <person name="Acosta J.L."/>
            <person name="Santamaria R.I."/>
            <person name="Bustos P."/>
            <person name="Hernandez-Gonzalez I.L."/>
            <person name="Fernandez J.L."/>
            <person name="Diaz R."/>
            <person name="Flores M."/>
            <person name="Mora J."/>
            <person name="Palacios R."/>
            <person name="Davila G."/>
        </authorList>
    </citation>
    <scope>NUCLEOTIDE SEQUENCE [LARGE SCALE GENOMIC DNA]</scope>
    <source>
        <strain evidence="2 3">CIAT 652</strain>
    </source>
</reference>
<dbReference type="AlphaFoldDB" id="B3PRT8"/>
<dbReference type="HOGENOM" id="CLU_177798_0_0_5"/>
<evidence type="ECO:0000313" key="2">
    <source>
        <dbReference type="EMBL" id="ACE91648.1"/>
    </source>
</evidence>
<dbReference type="Proteomes" id="UP000008817">
    <property type="component" value="Chromosome"/>
</dbReference>
<evidence type="ECO:0000256" key="1">
    <source>
        <dbReference type="SAM" id="SignalP"/>
    </source>
</evidence>
<sequence>MLKCTVAVIVFALASAMPAFAQDTMMKCDDASMMKMQSDMDAMTDPAMKEKKEMASKEMKMAKDSMKAKKMDDCKMHMENAMKKAWARCDAHDAGAGGLQGRLA</sequence>
<evidence type="ECO:0000313" key="3">
    <source>
        <dbReference type="Proteomes" id="UP000008817"/>
    </source>
</evidence>
<gene>
    <name evidence="2" type="ordered locus">RHECIAT_CH0002696</name>
</gene>
<protein>
    <submittedName>
        <fullName evidence="2">Hypothetical conserved protein</fullName>
    </submittedName>
</protein>
<dbReference type="KEGG" id="rec:RHECIAT_CH0002696"/>
<dbReference type="eggNOG" id="ENOG50313TS">
    <property type="taxonomic scope" value="Bacteria"/>
</dbReference>
<name>B3PRT8_RHIE6</name>
<accession>B3PRT8</accession>
<feature type="chain" id="PRO_5002796930" evidence="1">
    <location>
        <begin position="22"/>
        <end position="104"/>
    </location>
</feature>